<proteinExistence type="inferred from homology"/>
<evidence type="ECO:0000256" key="9">
    <source>
        <dbReference type="ARBA" id="ARBA00023014"/>
    </source>
</evidence>
<dbReference type="SFLD" id="SFLDG01386">
    <property type="entry name" value="main_SPASM_domain-containing"/>
    <property type="match status" value="1"/>
</dbReference>
<dbReference type="PROSITE" id="PS01305">
    <property type="entry name" value="MOAA_NIFB_PQQE"/>
    <property type="match status" value="1"/>
</dbReference>
<gene>
    <name evidence="15" type="ORF">NTJ_13742</name>
</gene>
<dbReference type="SMART" id="SM00729">
    <property type="entry name" value="Elp3"/>
    <property type="match status" value="1"/>
</dbReference>
<dbReference type="InterPro" id="IPR040064">
    <property type="entry name" value="MoaA-like"/>
</dbReference>
<evidence type="ECO:0000256" key="1">
    <source>
        <dbReference type="ARBA" id="ARBA00001966"/>
    </source>
</evidence>
<dbReference type="InterPro" id="IPR058240">
    <property type="entry name" value="rSAM_sf"/>
</dbReference>
<dbReference type="SFLD" id="SFLDG01383">
    <property type="entry name" value="cyclic_pyranopterin_phosphate"/>
    <property type="match status" value="1"/>
</dbReference>
<evidence type="ECO:0000313" key="16">
    <source>
        <dbReference type="Proteomes" id="UP001307889"/>
    </source>
</evidence>
<dbReference type="InterPro" id="IPR013785">
    <property type="entry name" value="Aldolase_TIM"/>
</dbReference>
<keyword evidence="4" id="KW-0004">4Fe-4S</keyword>
<keyword evidence="16" id="KW-1185">Reference proteome</keyword>
<dbReference type="EC" id="4.1.99.22" evidence="3"/>
<dbReference type="InterPro" id="IPR013483">
    <property type="entry name" value="MoaA"/>
</dbReference>
<evidence type="ECO:0000256" key="10">
    <source>
        <dbReference type="ARBA" id="ARBA00023134"/>
    </source>
</evidence>
<dbReference type="InterPro" id="IPR006638">
    <property type="entry name" value="Elp3/MiaA/NifB-like_rSAM"/>
</dbReference>
<evidence type="ECO:0000256" key="8">
    <source>
        <dbReference type="ARBA" id="ARBA00023004"/>
    </source>
</evidence>
<dbReference type="Gene3D" id="3.20.20.70">
    <property type="entry name" value="Aldolase class I"/>
    <property type="match status" value="1"/>
</dbReference>
<comment type="cofactor">
    <cofactor evidence="1">
        <name>[4Fe-4S] cluster</name>
        <dbReference type="ChEBI" id="CHEBI:49883"/>
    </cofactor>
</comment>
<dbReference type="Proteomes" id="UP001307889">
    <property type="component" value="Chromosome 12"/>
</dbReference>
<keyword evidence="7" id="KW-0547">Nucleotide-binding</keyword>
<organism evidence="15 16">
    <name type="scientific">Nesidiocoris tenuis</name>
    <dbReference type="NCBI Taxonomy" id="355587"/>
    <lineage>
        <taxon>Eukaryota</taxon>
        <taxon>Metazoa</taxon>
        <taxon>Ecdysozoa</taxon>
        <taxon>Arthropoda</taxon>
        <taxon>Hexapoda</taxon>
        <taxon>Insecta</taxon>
        <taxon>Pterygota</taxon>
        <taxon>Neoptera</taxon>
        <taxon>Paraneoptera</taxon>
        <taxon>Hemiptera</taxon>
        <taxon>Heteroptera</taxon>
        <taxon>Panheteroptera</taxon>
        <taxon>Cimicomorpha</taxon>
        <taxon>Miridae</taxon>
        <taxon>Dicyphina</taxon>
        <taxon>Nesidiocoris</taxon>
    </lineage>
</organism>
<evidence type="ECO:0000256" key="4">
    <source>
        <dbReference type="ARBA" id="ARBA00022485"/>
    </source>
</evidence>
<keyword evidence="8" id="KW-0408">Iron</keyword>
<dbReference type="CDD" id="cd21117">
    <property type="entry name" value="Twitch_MoaA"/>
    <property type="match status" value="1"/>
</dbReference>
<dbReference type="SUPFAM" id="SSF102114">
    <property type="entry name" value="Radical SAM enzymes"/>
    <property type="match status" value="1"/>
</dbReference>
<dbReference type="PROSITE" id="PS51918">
    <property type="entry name" value="RADICAL_SAM"/>
    <property type="match status" value="1"/>
</dbReference>
<evidence type="ECO:0000256" key="6">
    <source>
        <dbReference type="ARBA" id="ARBA00022723"/>
    </source>
</evidence>
<evidence type="ECO:0000259" key="14">
    <source>
        <dbReference type="PROSITE" id="PS51918"/>
    </source>
</evidence>
<dbReference type="InterPro" id="IPR050105">
    <property type="entry name" value="MoCo_biosynth_MoaA/MoaC"/>
</dbReference>
<dbReference type="SFLD" id="SFLDG01067">
    <property type="entry name" value="SPASM/twitch_domain_containing"/>
    <property type="match status" value="1"/>
</dbReference>
<dbReference type="NCBIfam" id="NF001199">
    <property type="entry name" value="PRK00164.2-1"/>
    <property type="match status" value="1"/>
</dbReference>
<keyword evidence="11" id="KW-0501">Molybdenum cofactor biosynthesis</keyword>
<evidence type="ECO:0000256" key="3">
    <source>
        <dbReference type="ARBA" id="ARBA00012167"/>
    </source>
</evidence>
<dbReference type="EMBL" id="AP028920">
    <property type="protein sequence ID" value="BET00924.1"/>
    <property type="molecule type" value="Genomic_DNA"/>
</dbReference>
<dbReference type="PANTHER" id="PTHR22960:SF0">
    <property type="entry name" value="MOLYBDENUM COFACTOR BIOSYNTHESIS PROTEIN 1"/>
    <property type="match status" value="1"/>
</dbReference>
<dbReference type="HAMAP" id="MF_01225_B">
    <property type="entry name" value="MoaA_B"/>
    <property type="match status" value="1"/>
</dbReference>
<dbReference type="CDD" id="cd01335">
    <property type="entry name" value="Radical_SAM"/>
    <property type="match status" value="1"/>
</dbReference>
<evidence type="ECO:0000256" key="12">
    <source>
        <dbReference type="ARBA" id="ARBA00023239"/>
    </source>
</evidence>
<keyword evidence="5" id="KW-0949">S-adenosyl-L-methionine</keyword>
<dbReference type="Pfam" id="PF06463">
    <property type="entry name" value="Mob_synth_C"/>
    <property type="match status" value="1"/>
</dbReference>
<dbReference type="SFLD" id="SFLDS00029">
    <property type="entry name" value="Radical_SAM"/>
    <property type="match status" value="1"/>
</dbReference>
<sequence>MHLLRRKFWGLTSKSLQKAWFRSSVGVAPLNTMESVAPSPILKDSFGRQHTYLRISLTERCNLRCQYCMPEDGVDLTKKQDLLTSDEMLKLAELFVKQGVTKIRLTGGEPTVNKDIIRIVESLKSLPGLEVVAITTNGLVLTRMLVPLQRAGLDIVNVSLDTLQPLKYQKITRRKGWNKVIAGIDLAIQLGYRPLKLNVVAMKGFNDDEILDFVEFTRDRNVDVRFIEYMPFTGNKWDTEKMISFKEMMSAIQERYPDVTPLDNHPNDTSKAFKIPGYEGQIGFITSMTQHFCGSCNRLRLMADGSLKVCLFGNSEISLRDALRNNCSEDDLLAMIGAAVFRKKKQHAGMLDLAHLPNRPMILIGG</sequence>
<evidence type="ECO:0000256" key="7">
    <source>
        <dbReference type="ARBA" id="ARBA00022741"/>
    </source>
</evidence>
<keyword evidence="10" id="KW-0342">GTP-binding</keyword>
<dbReference type="Pfam" id="PF04055">
    <property type="entry name" value="Radical_SAM"/>
    <property type="match status" value="1"/>
</dbReference>
<comment type="catalytic activity">
    <reaction evidence="13">
        <text>GTP + AH2 + S-adenosyl-L-methionine = (8S)-3',8-cyclo-7,8-dihydroguanosine 5'-triphosphate + 5'-deoxyadenosine + L-methionine + A + H(+)</text>
        <dbReference type="Rhea" id="RHEA:49576"/>
        <dbReference type="ChEBI" id="CHEBI:13193"/>
        <dbReference type="ChEBI" id="CHEBI:15378"/>
        <dbReference type="ChEBI" id="CHEBI:17319"/>
        <dbReference type="ChEBI" id="CHEBI:17499"/>
        <dbReference type="ChEBI" id="CHEBI:37565"/>
        <dbReference type="ChEBI" id="CHEBI:57844"/>
        <dbReference type="ChEBI" id="CHEBI:59789"/>
        <dbReference type="ChEBI" id="CHEBI:131766"/>
        <dbReference type="EC" id="4.1.99.22"/>
    </reaction>
</comment>
<name>A0ABN7B9F6_9HEMI</name>
<feature type="domain" description="Radical SAM core" evidence="14">
    <location>
        <begin position="45"/>
        <end position="258"/>
    </location>
</feature>
<evidence type="ECO:0000256" key="2">
    <source>
        <dbReference type="ARBA" id="ARBA00005046"/>
    </source>
</evidence>
<dbReference type="InterPro" id="IPR010505">
    <property type="entry name" value="MoaA_twitch"/>
</dbReference>
<dbReference type="InterPro" id="IPR000385">
    <property type="entry name" value="MoaA_NifB_PqqE_Fe-S-bd_CS"/>
</dbReference>
<evidence type="ECO:0000313" key="15">
    <source>
        <dbReference type="EMBL" id="BET00924.1"/>
    </source>
</evidence>
<keyword evidence="9" id="KW-0411">Iron-sulfur</keyword>
<evidence type="ECO:0000256" key="13">
    <source>
        <dbReference type="ARBA" id="ARBA00048697"/>
    </source>
</evidence>
<dbReference type="NCBIfam" id="TIGR02666">
    <property type="entry name" value="moaA"/>
    <property type="match status" value="1"/>
</dbReference>
<keyword evidence="6" id="KW-0479">Metal-binding</keyword>
<dbReference type="PANTHER" id="PTHR22960">
    <property type="entry name" value="MOLYBDOPTERIN COFACTOR SYNTHESIS PROTEIN A"/>
    <property type="match status" value="1"/>
</dbReference>
<dbReference type="InterPro" id="IPR007197">
    <property type="entry name" value="rSAM"/>
</dbReference>
<accession>A0ABN7B9F6</accession>
<evidence type="ECO:0000256" key="5">
    <source>
        <dbReference type="ARBA" id="ARBA00022691"/>
    </source>
</evidence>
<evidence type="ECO:0000256" key="11">
    <source>
        <dbReference type="ARBA" id="ARBA00023150"/>
    </source>
</evidence>
<keyword evidence="12" id="KW-0456">Lyase</keyword>
<reference evidence="15 16" key="1">
    <citation type="submission" date="2023-09" db="EMBL/GenBank/DDBJ databases">
        <title>Nesidiocoris tenuis whole genome shotgun sequence.</title>
        <authorList>
            <person name="Shibata T."/>
            <person name="Shimoda M."/>
            <person name="Kobayashi T."/>
            <person name="Uehara T."/>
        </authorList>
    </citation>
    <scope>NUCLEOTIDE SEQUENCE [LARGE SCALE GENOMIC DNA]</scope>
    <source>
        <strain evidence="15 16">Japan</strain>
    </source>
</reference>
<protein>
    <recommendedName>
        <fullName evidence="3">GTP 3',8-cyclase</fullName>
        <ecNumber evidence="3">4.1.99.22</ecNumber>
    </recommendedName>
</protein>
<comment type="pathway">
    <text evidence="2">Cofactor biosynthesis; molybdopterin biosynthesis.</text>
</comment>